<protein>
    <recommendedName>
        <fullName evidence="10">Dirigent protein</fullName>
    </recommendedName>
</protein>
<dbReference type="InterPro" id="IPR015424">
    <property type="entry name" value="PyrdxlP-dep_Trfase"/>
</dbReference>
<keyword evidence="5 10" id="KW-0964">Secreted</keyword>
<organism evidence="11 12">
    <name type="scientific">Zingiber officinale</name>
    <name type="common">Ginger</name>
    <name type="synonym">Amomum zingiber</name>
    <dbReference type="NCBI Taxonomy" id="94328"/>
    <lineage>
        <taxon>Eukaryota</taxon>
        <taxon>Viridiplantae</taxon>
        <taxon>Streptophyta</taxon>
        <taxon>Embryophyta</taxon>
        <taxon>Tracheophyta</taxon>
        <taxon>Spermatophyta</taxon>
        <taxon>Magnoliopsida</taxon>
        <taxon>Liliopsida</taxon>
        <taxon>Zingiberales</taxon>
        <taxon>Zingiberaceae</taxon>
        <taxon>Zingiber</taxon>
    </lineage>
</organism>
<dbReference type="GO" id="GO:0006538">
    <property type="term" value="P:L-glutamate catabolic process"/>
    <property type="evidence" value="ECO:0007669"/>
    <property type="project" value="TreeGrafter"/>
</dbReference>
<dbReference type="Pfam" id="PF03018">
    <property type="entry name" value="Dirigent"/>
    <property type="match status" value="1"/>
</dbReference>
<proteinExistence type="inferred from homology"/>
<comment type="similarity">
    <text evidence="3 10">Belongs to the plant dirigent protein family.</text>
</comment>
<dbReference type="InterPro" id="IPR004265">
    <property type="entry name" value="Dirigent"/>
</dbReference>
<evidence type="ECO:0000313" key="11">
    <source>
        <dbReference type="EMBL" id="KAG6498101.1"/>
    </source>
</evidence>
<name>A0A8J5L1W2_ZINOF</name>
<keyword evidence="10" id="KW-0052">Apoplast</keyword>
<gene>
    <name evidence="11" type="ORF">ZIOFF_046010</name>
</gene>
<keyword evidence="12" id="KW-1185">Reference proteome</keyword>
<evidence type="ECO:0000256" key="2">
    <source>
        <dbReference type="ARBA" id="ARBA00009533"/>
    </source>
</evidence>
<evidence type="ECO:0000256" key="6">
    <source>
        <dbReference type="ARBA" id="ARBA00022898"/>
    </source>
</evidence>
<comment type="subcellular location">
    <subcellularLocation>
        <location evidence="10">Secreted</location>
        <location evidence="10">Extracellular space</location>
        <location evidence="10">Apoplast</location>
    </subcellularLocation>
</comment>
<dbReference type="GO" id="GO:0005829">
    <property type="term" value="C:cytosol"/>
    <property type="evidence" value="ECO:0007669"/>
    <property type="project" value="TreeGrafter"/>
</dbReference>
<dbReference type="InterPro" id="IPR015421">
    <property type="entry name" value="PyrdxlP-dep_Trfase_major"/>
</dbReference>
<feature type="signal peptide" evidence="10">
    <location>
        <begin position="1"/>
        <end position="24"/>
    </location>
</feature>
<comment type="caution">
    <text evidence="11">The sequence shown here is derived from an EMBL/GenBank/DDBJ whole genome shotgun (WGS) entry which is preliminary data.</text>
</comment>
<dbReference type="AlphaFoldDB" id="A0A8J5L1W2"/>
<dbReference type="Gene3D" id="3.40.640.10">
    <property type="entry name" value="Type I PLP-dependent aspartate aminotransferase-like (Major domain)"/>
    <property type="match status" value="1"/>
</dbReference>
<dbReference type="PANTHER" id="PTHR43321:SF3">
    <property type="entry name" value="GLUTAMATE DECARBOXYLASE"/>
    <property type="match status" value="1"/>
</dbReference>
<accession>A0A8J5L1W2</accession>
<evidence type="ECO:0000256" key="1">
    <source>
        <dbReference type="ARBA" id="ARBA00001933"/>
    </source>
</evidence>
<evidence type="ECO:0000256" key="8">
    <source>
        <dbReference type="ARBA" id="ARBA00048868"/>
    </source>
</evidence>
<sequence length="461" mass="50027">MEGVVSFPSFILFLLLSSATVTFAQNYSEHLHFYFLERVAGSPNATSVVSVDLHPESPAGGFGNIGVIDNILLEGPEPSSPAIGRAQGLVVYSDLTGLSVTTALNLVLTAGDYNGSSLAMYGRYEPARVSDRSIIGGSGQFRLARGYALSQRVATTATTLTDVSRSSPGQISRSIPDQAFRLLFCQAFILFPDQVSKSSPGQTPIAFPGQASRTFPVNSARFKVQMADMKKLVLKLDLHCEEDRKKAMKAVSGLHDGEIAEVVKAYRTYNAYYYAQSAEENPNACGVMFRMPPQSIPKEAAYQIINDELMLDGNPTLNLQNNTHNRFDVVCAWHVVRLAVYLSPTLVNGCPNLLQNRCVNMIAHLFNAPIGDDEIAVGVGTVGSSEAIMLSGLHSRGSGRTKGKLRGSLPTNPTLLLVQMFRYLEVELKEVKLIEGYYVMDPSKAVEMVDENTICVAAILG</sequence>
<evidence type="ECO:0000256" key="5">
    <source>
        <dbReference type="ARBA" id="ARBA00022525"/>
    </source>
</evidence>
<evidence type="ECO:0000256" key="7">
    <source>
        <dbReference type="ARBA" id="ARBA00023239"/>
    </source>
</evidence>
<dbReference type="GO" id="GO:0030170">
    <property type="term" value="F:pyridoxal phosphate binding"/>
    <property type="evidence" value="ECO:0007669"/>
    <property type="project" value="InterPro"/>
</dbReference>
<evidence type="ECO:0000256" key="10">
    <source>
        <dbReference type="RuleBase" id="RU363099"/>
    </source>
</evidence>
<dbReference type="SUPFAM" id="SSF53383">
    <property type="entry name" value="PLP-dependent transferases"/>
    <property type="match status" value="1"/>
</dbReference>
<keyword evidence="7 9" id="KW-0456">Lyase</keyword>
<dbReference type="GO" id="GO:0048046">
    <property type="term" value="C:apoplast"/>
    <property type="evidence" value="ECO:0007669"/>
    <property type="project" value="UniProtKB-SubCell"/>
</dbReference>
<dbReference type="InterPro" id="IPR010107">
    <property type="entry name" value="Glutamate_decarboxylase"/>
</dbReference>
<dbReference type="Gene3D" id="2.40.480.10">
    <property type="entry name" value="Allene oxide cyclase-like"/>
    <property type="match status" value="1"/>
</dbReference>
<dbReference type="InterPro" id="IPR044859">
    <property type="entry name" value="Allene_oxi_cyc_Dirigent"/>
</dbReference>
<comment type="function">
    <text evidence="10">Dirigent proteins impart stereoselectivity on the phenoxy radical-coupling reaction, yielding optically active lignans from two molecules of coniferyl alcohol in the biosynthesis of lignans, flavonolignans, and alkaloids and thus plays a central role in plant secondary metabolism.</text>
</comment>
<keyword evidence="6 9" id="KW-0663">Pyridoxal phosphate</keyword>
<dbReference type="Pfam" id="PF00282">
    <property type="entry name" value="Pyridoxal_deC"/>
    <property type="match status" value="1"/>
</dbReference>
<evidence type="ECO:0000256" key="4">
    <source>
        <dbReference type="ARBA" id="ARBA00011738"/>
    </source>
</evidence>
<comment type="similarity">
    <text evidence="2 9">Belongs to the group II decarboxylase family.</text>
</comment>
<evidence type="ECO:0000256" key="9">
    <source>
        <dbReference type="RuleBase" id="RU000382"/>
    </source>
</evidence>
<dbReference type="EMBL" id="JACMSC010000012">
    <property type="protein sequence ID" value="KAG6498101.1"/>
    <property type="molecule type" value="Genomic_DNA"/>
</dbReference>
<evidence type="ECO:0000256" key="3">
    <source>
        <dbReference type="ARBA" id="ARBA00010746"/>
    </source>
</evidence>
<dbReference type="GO" id="GO:0009699">
    <property type="term" value="P:phenylpropanoid biosynthetic process"/>
    <property type="evidence" value="ECO:0007669"/>
    <property type="project" value="UniProtKB-ARBA"/>
</dbReference>
<comment type="catalytic activity">
    <reaction evidence="8">
        <text>L-glutamate + H(+) = 4-aminobutanoate + CO2</text>
        <dbReference type="Rhea" id="RHEA:17785"/>
        <dbReference type="ChEBI" id="CHEBI:15378"/>
        <dbReference type="ChEBI" id="CHEBI:16526"/>
        <dbReference type="ChEBI" id="CHEBI:29985"/>
        <dbReference type="ChEBI" id="CHEBI:59888"/>
        <dbReference type="EC" id="4.1.1.15"/>
    </reaction>
</comment>
<dbReference type="GO" id="GO:0004351">
    <property type="term" value="F:glutamate decarboxylase activity"/>
    <property type="evidence" value="ECO:0007669"/>
    <property type="project" value="UniProtKB-EC"/>
</dbReference>
<comment type="subunit">
    <text evidence="4 10">Homodimer.</text>
</comment>
<dbReference type="Proteomes" id="UP000734854">
    <property type="component" value="Unassembled WGS sequence"/>
</dbReference>
<reference evidence="11 12" key="1">
    <citation type="submission" date="2020-08" db="EMBL/GenBank/DDBJ databases">
        <title>Plant Genome Project.</title>
        <authorList>
            <person name="Zhang R.-G."/>
        </authorList>
    </citation>
    <scope>NUCLEOTIDE SEQUENCE [LARGE SCALE GENOMIC DNA]</scope>
    <source>
        <tissue evidence="11">Rhizome</tissue>
    </source>
</reference>
<dbReference type="Gene3D" id="4.10.280.50">
    <property type="match status" value="1"/>
</dbReference>
<feature type="chain" id="PRO_5035340822" description="Dirigent protein" evidence="10">
    <location>
        <begin position="25"/>
        <end position="461"/>
    </location>
</feature>
<comment type="cofactor">
    <cofactor evidence="1 9">
        <name>pyridoxal 5'-phosphate</name>
        <dbReference type="ChEBI" id="CHEBI:597326"/>
    </cofactor>
</comment>
<keyword evidence="10" id="KW-0732">Signal</keyword>
<dbReference type="PANTHER" id="PTHR43321">
    <property type="entry name" value="GLUTAMATE DECARBOXYLASE"/>
    <property type="match status" value="1"/>
</dbReference>
<evidence type="ECO:0000313" key="12">
    <source>
        <dbReference type="Proteomes" id="UP000734854"/>
    </source>
</evidence>
<dbReference type="InterPro" id="IPR002129">
    <property type="entry name" value="PyrdxlP-dep_de-COase"/>
</dbReference>